<feature type="compositionally biased region" description="Low complexity" evidence="5">
    <location>
        <begin position="145"/>
        <end position="158"/>
    </location>
</feature>
<keyword evidence="3 6" id="KW-1133">Transmembrane helix</keyword>
<keyword evidence="9" id="KW-1185">Reference proteome</keyword>
<evidence type="ECO:0000256" key="5">
    <source>
        <dbReference type="SAM" id="MobiDB-lite"/>
    </source>
</evidence>
<feature type="region of interest" description="Disordered" evidence="5">
    <location>
        <begin position="140"/>
        <end position="160"/>
    </location>
</feature>
<evidence type="ECO:0000256" key="1">
    <source>
        <dbReference type="ARBA" id="ARBA00004141"/>
    </source>
</evidence>
<dbReference type="GO" id="GO:0055085">
    <property type="term" value="P:transmembrane transport"/>
    <property type="evidence" value="ECO:0007669"/>
    <property type="project" value="InterPro"/>
</dbReference>
<feature type="transmembrane region" description="Helical" evidence="6">
    <location>
        <begin position="69"/>
        <end position="92"/>
    </location>
</feature>
<feature type="transmembrane region" description="Helical" evidence="6">
    <location>
        <begin position="37"/>
        <end position="57"/>
    </location>
</feature>
<dbReference type="Proteomes" id="UP000198318">
    <property type="component" value="Unassembled WGS sequence"/>
</dbReference>
<evidence type="ECO:0000256" key="6">
    <source>
        <dbReference type="SAM" id="Phobius"/>
    </source>
</evidence>
<feature type="transmembrane region" description="Helical" evidence="6">
    <location>
        <begin position="12"/>
        <end position="31"/>
    </location>
</feature>
<accession>A0A239P3S4</accession>
<evidence type="ECO:0000256" key="2">
    <source>
        <dbReference type="ARBA" id="ARBA00022692"/>
    </source>
</evidence>
<evidence type="ECO:0000259" key="7">
    <source>
        <dbReference type="Pfam" id="PF01699"/>
    </source>
</evidence>
<reference evidence="8 9" key="1">
    <citation type="submission" date="2017-06" db="EMBL/GenBank/DDBJ databases">
        <authorList>
            <person name="Kim H.J."/>
            <person name="Triplett B.A."/>
        </authorList>
    </citation>
    <scope>NUCLEOTIDE SEQUENCE [LARGE SCALE GENOMIC DNA]</scope>
    <source>
        <strain evidence="8 9">DSM 44715</strain>
    </source>
</reference>
<gene>
    <name evidence="8" type="ORF">SAMN05443665_106241</name>
</gene>
<sequence>MAGELITSGTLLIRIVPALLLGVPAVVIRAGGFDLPAVAAMVVSGAGVLAAAILLMWAAETARADMSGALALALLALIAVLPEYAVDLYYAYAAGTRPQYTAYAAANMTGANRLLVGVGWALVVLAFTLGVRRAARRRAPDPGRRAASGAGRRAASGAGRRDVTLTGRHRVELGFLALAGVLGFVPALSGEIGWYLAIVLIAVYALYIARVARDRGQDVEELAGVPARLAALPARYRRLATWTGFALGAGFVFASAKPFADALVEAGASLGIDEFLLVQWLAPLASEAPELLVAVMFAWRLRDADAIGTLLSSKVNQWTLLIGTLPLAYRAGGGAWSLPLDSRQTEEVLLTAAQTVLGLALLIDLVFKRWEAAALFVLFAVQFALPEETARLALSGVYLAVGFSVLISRHRDLGTAMAAVVRPR</sequence>
<name>A0A239P3S4_9ACTN</name>
<dbReference type="InterPro" id="IPR044880">
    <property type="entry name" value="NCX_ion-bd_dom_sf"/>
</dbReference>
<feature type="domain" description="Sodium/calcium exchanger membrane region" evidence="7">
    <location>
        <begin position="242"/>
        <end position="382"/>
    </location>
</feature>
<evidence type="ECO:0000256" key="3">
    <source>
        <dbReference type="ARBA" id="ARBA00022989"/>
    </source>
</evidence>
<dbReference type="EMBL" id="FZOR01000062">
    <property type="protein sequence ID" value="SNT61268.1"/>
    <property type="molecule type" value="Genomic_DNA"/>
</dbReference>
<dbReference type="InterPro" id="IPR004837">
    <property type="entry name" value="NaCa_Exmemb"/>
</dbReference>
<keyword evidence="4 6" id="KW-0472">Membrane</keyword>
<organism evidence="8 9">
    <name type="scientific">Actinomadura meyerae</name>
    <dbReference type="NCBI Taxonomy" id="240840"/>
    <lineage>
        <taxon>Bacteria</taxon>
        <taxon>Bacillati</taxon>
        <taxon>Actinomycetota</taxon>
        <taxon>Actinomycetes</taxon>
        <taxon>Streptosporangiales</taxon>
        <taxon>Thermomonosporaceae</taxon>
        <taxon>Actinomadura</taxon>
    </lineage>
</organism>
<proteinExistence type="predicted"/>
<evidence type="ECO:0000313" key="9">
    <source>
        <dbReference type="Proteomes" id="UP000198318"/>
    </source>
</evidence>
<dbReference type="GO" id="GO:0016020">
    <property type="term" value="C:membrane"/>
    <property type="evidence" value="ECO:0007669"/>
    <property type="project" value="UniProtKB-SubCell"/>
</dbReference>
<feature type="transmembrane region" description="Helical" evidence="6">
    <location>
        <begin position="112"/>
        <end position="131"/>
    </location>
</feature>
<evidence type="ECO:0000256" key="4">
    <source>
        <dbReference type="ARBA" id="ARBA00023136"/>
    </source>
</evidence>
<dbReference type="AlphaFoldDB" id="A0A239P3S4"/>
<dbReference type="OrthoDB" id="57558at2"/>
<evidence type="ECO:0000313" key="8">
    <source>
        <dbReference type="EMBL" id="SNT61268.1"/>
    </source>
</evidence>
<protein>
    <submittedName>
        <fullName evidence="8">Cation:H+ antiporter</fullName>
    </submittedName>
</protein>
<dbReference type="RefSeq" id="WP_089330846.1">
    <property type="nucleotide sequence ID" value="NZ_FZOR01000062.1"/>
</dbReference>
<dbReference type="Gene3D" id="1.20.1420.30">
    <property type="entry name" value="NCX, central ion-binding region"/>
    <property type="match status" value="2"/>
</dbReference>
<feature type="domain" description="Sodium/calcium exchanger membrane region" evidence="7">
    <location>
        <begin position="38"/>
        <end position="209"/>
    </location>
</feature>
<comment type="subcellular location">
    <subcellularLocation>
        <location evidence="1">Membrane</location>
        <topology evidence="1">Multi-pass membrane protein</topology>
    </subcellularLocation>
</comment>
<dbReference type="Pfam" id="PF01699">
    <property type="entry name" value="Na_Ca_ex"/>
    <property type="match status" value="2"/>
</dbReference>
<feature type="transmembrane region" description="Helical" evidence="6">
    <location>
        <begin position="171"/>
        <end position="188"/>
    </location>
</feature>
<feature type="transmembrane region" description="Helical" evidence="6">
    <location>
        <begin position="194"/>
        <end position="212"/>
    </location>
</feature>
<keyword evidence="2 6" id="KW-0812">Transmembrane</keyword>